<dbReference type="EMBL" id="ODYU01004216">
    <property type="protein sequence ID" value="SOQ43859.1"/>
    <property type="molecule type" value="Genomic_DNA"/>
</dbReference>
<reference evidence="2" key="1">
    <citation type="submission" date="2016-07" db="EMBL/GenBank/DDBJ databases">
        <authorList>
            <person name="Bretaudeau A."/>
        </authorList>
    </citation>
    <scope>NUCLEOTIDE SEQUENCE</scope>
    <source>
        <strain evidence="2">Rice</strain>
        <tissue evidence="2">Whole body</tissue>
    </source>
</reference>
<organism evidence="2">
    <name type="scientific">Spodoptera frugiperda</name>
    <name type="common">Fall armyworm</name>
    <dbReference type="NCBI Taxonomy" id="7108"/>
    <lineage>
        <taxon>Eukaryota</taxon>
        <taxon>Metazoa</taxon>
        <taxon>Ecdysozoa</taxon>
        <taxon>Arthropoda</taxon>
        <taxon>Hexapoda</taxon>
        <taxon>Insecta</taxon>
        <taxon>Pterygota</taxon>
        <taxon>Neoptera</taxon>
        <taxon>Endopterygota</taxon>
        <taxon>Lepidoptera</taxon>
        <taxon>Glossata</taxon>
        <taxon>Ditrysia</taxon>
        <taxon>Noctuoidea</taxon>
        <taxon>Noctuidae</taxon>
        <taxon>Amphipyrinae</taxon>
        <taxon>Spodoptera</taxon>
    </lineage>
</organism>
<evidence type="ECO:0000313" key="2">
    <source>
        <dbReference type="EMBL" id="SOQ43859.1"/>
    </source>
</evidence>
<evidence type="ECO:0000256" key="1">
    <source>
        <dbReference type="SAM" id="Phobius"/>
    </source>
</evidence>
<protein>
    <submittedName>
        <fullName evidence="2">SFRICE_002014</fullName>
    </submittedName>
</protein>
<keyword evidence="1" id="KW-1133">Transmembrane helix</keyword>
<sequence>MLVFCEAVVSLRSSRPIRAEASLFHTKIIIIVCSLYLLMIHILFKFILSVIEVIVKSVVSVETIVGVSRRLSRRVGVVATSLEPVRQIKTAYFFLCSIDTALLVTIASAGTRPQLQFSESVTGRLDPSRQIISN</sequence>
<feature type="transmembrane region" description="Helical" evidence="1">
    <location>
        <begin position="28"/>
        <end position="51"/>
    </location>
</feature>
<keyword evidence="1" id="KW-0472">Membrane</keyword>
<accession>A0A2H1VSR6</accession>
<name>A0A2H1VSR6_SPOFR</name>
<keyword evidence="1" id="KW-0812">Transmembrane</keyword>
<gene>
    <name evidence="2" type="ORF">SFRICE_002014</name>
</gene>
<dbReference type="AlphaFoldDB" id="A0A2H1VSR6"/>
<proteinExistence type="predicted"/>